<accession>A0A2G5SLU1</accession>
<dbReference type="EMBL" id="PDUG01000006">
    <property type="protein sequence ID" value="PIC15997.1"/>
    <property type="molecule type" value="Genomic_DNA"/>
</dbReference>
<reference evidence="3" key="1">
    <citation type="submission" date="2017-10" db="EMBL/GenBank/DDBJ databases">
        <title>Rapid genome shrinkage in a self-fertile nematode reveals novel sperm competition proteins.</title>
        <authorList>
            <person name="Yin D."/>
            <person name="Schwarz E.M."/>
            <person name="Thomas C.G."/>
            <person name="Felde R.L."/>
            <person name="Korf I.F."/>
            <person name="Cutter A.D."/>
            <person name="Schartner C.M."/>
            <person name="Ralston E.J."/>
            <person name="Meyer B.J."/>
            <person name="Haag E.S."/>
        </authorList>
    </citation>
    <scope>NUCLEOTIDE SEQUENCE [LARGE SCALE GENOMIC DNA]</scope>
    <source>
        <strain evidence="3">JU1422</strain>
    </source>
</reference>
<name>A0A2G5SLU1_9PELO</name>
<proteinExistence type="predicted"/>
<sequence length="137" mass="15795">MRIHFLGLILILSVLVSSTAQSEVFLEGDLKCSREFRFHILLQEFQEEDSSHIIFRSNGTSTGNSATFSIYAKATNPGIFQVEQKLALVVIHTCPPEYDSQTDRRFIRGYGFEIAEIKKQDIVWDLDTPIWENYYNV</sequence>
<keyword evidence="3" id="KW-1185">Reference proteome</keyword>
<protein>
    <submittedName>
        <fullName evidence="2">Uncharacterized protein</fullName>
    </submittedName>
</protein>
<feature type="chain" id="PRO_5013572979" evidence="1">
    <location>
        <begin position="23"/>
        <end position="137"/>
    </location>
</feature>
<organism evidence="2 3">
    <name type="scientific">Caenorhabditis nigoni</name>
    <dbReference type="NCBI Taxonomy" id="1611254"/>
    <lineage>
        <taxon>Eukaryota</taxon>
        <taxon>Metazoa</taxon>
        <taxon>Ecdysozoa</taxon>
        <taxon>Nematoda</taxon>
        <taxon>Chromadorea</taxon>
        <taxon>Rhabditida</taxon>
        <taxon>Rhabditina</taxon>
        <taxon>Rhabditomorpha</taxon>
        <taxon>Rhabditoidea</taxon>
        <taxon>Rhabditidae</taxon>
        <taxon>Peloderinae</taxon>
        <taxon>Caenorhabditis</taxon>
    </lineage>
</organism>
<evidence type="ECO:0000313" key="2">
    <source>
        <dbReference type="EMBL" id="PIC15997.1"/>
    </source>
</evidence>
<dbReference type="Proteomes" id="UP000230233">
    <property type="component" value="Chromosome X"/>
</dbReference>
<gene>
    <name evidence="2" type="primary">Cnig_chr_X.g22759</name>
    <name evidence="2" type="ORF">B9Z55_022759</name>
</gene>
<evidence type="ECO:0000313" key="3">
    <source>
        <dbReference type="Proteomes" id="UP000230233"/>
    </source>
</evidence>
<keyword evidence="1" id="KW-0732">Signal</keyword>
<comment type="caution">
    <text evidence="2">The sequence shown here is derived from an EMBL/GenBank/DDBJ whole genome shotgun (WGS) entry which is preliminary data.</text>
</comment>
<dbReference type="OrthoDB" id="10468478at2759"/>
<evidence type="ECO:0000256" key="1">
    <source>
        <dbReference type="SAM" id="SignalP"/>
    </source>
</evidence>
<feature type="signal peptide" evidence="1">
    <location>
        <begin position="1"/>
        <end position="22"/>
    </location>
</feature>
<dbReference type="AlphaFoldDB" id="A0A2G5SLU1"/>